<dbReference type="Gene3D" id="3.40.50.300">
    <property type="entry name" value="P-loop containing nucleotide triphosphate hydrolases"/>
    <property type="match status" value="1"/>
</dbReference>
<dbReference type="Proteomes" id="UP000054477">
    <property type="component" value="Unassembled WGS sequence"/>
</dbReference>
<dbReference type="HOGENOM" id="CLU_018003_8_0_1"/>
<dbReference type="SUPFAM" id="SSF52540">
    <property type="entry name" value="P-loop containing nucleoside triphosphate hydrolases"/>
    <property type="match status" value="1"/>
</dbReference>
<organism evidence="2 3">
    <name type="scientific">Laccaria amethystina LaAM-08-1</name>
    <dbReference type="NCBI Taxonomy" id="1095629"/>
    <lineage>
        <taxon>Eukaryota</taxon>
        <taxon>Fungi</taxon>
        <taxon>Dikarya</taxon>
        <taxon>Basidiomycota</taxon>
        <taxon>Agaricomycotina</taxon>
        <taxon>Agaricomycetes</taxon>
        <taxon>Agaricomycetidae</taxon>
        <taxon>Agaricales</taxon>
        <taxon>Agaricineae</taxon>
        <taxon>Hydnangiaceae</taxon>
        <taxon>Laccaria</taxon>
    </lineage>
</organism>
<protein>
    <recommendedName>
        <fullName evidence="1">G domain-containing protein</fullName>
    </recommendedName>
</protein>
<evidence type="ECO:0000259" key="1">
    <source>
        <dbReference type="Pfam" id="PF01926"/>
    </source>
</evidence>
<accession>A0A0C9WRG4</accession>
<dbReference type="GO" id="GO:0005525">
    <property type="term" value="F:GTP binding"/>
    <property type="evidence" value="ECO:0007669"/>
    <property type="project" value="InterPro"/>
</dbReference>
<proteinExistence type="predicted"/>
<dbReference type="STRING" id="1095629.A0A0C9WRG4"/>
<dbReference type="OrthoDB" id="8954335at2759"/>
<feature type="domain" description="G" evidence="1">
    <location>
        <begin position="17"/>
        <end position="81"/>
    </location>
</feature>
<dbReference type="AlphaFoldDB" id="A0A0C9WRG4"/>
<reference evidence="3" key="2">
    <citation type="submission" date="2015-01" db="EMBL/GenBank/DDBJ databases">
        <title>Evolutionary Origins and Diversification of the Mycorrhizal Mutualists.</title>
        <authorList>
            <consortium name="DOE Joint Genome Institute"/>
            <consortium name="Mycorrhizal Genomics Consortium"/>
            <person name="Kohler A."/>
            <person name="Kuo A."/>
            <person name="Nagy L.G."/>
            <person name="Floudas D."/>
            <person name="Copeland A."/>
            <person name="Barry K.W."/>
            <person name="Cichocki N."/>
            <person name="Veneault-Fourrey C."/>
            <person name="LaButti K."/>
            <person name="Lindquist E.A."/>
            <person name="Lipzen A."/>
            <person name="Lundell T."/>
            <person name="Morin E."/>
            <person name="Murat C."/>
            <person name="Riley R."/>
            <person name="Ohm R."/>
            <person name="Sun H."/>
            <person name="Tunlid A."/>
            <person name="Henrissat B."/>
            <person name="Grigoriev I.V."/>
            <person name="Hibbett D.S."/>
            <person name="Martin F."/>
        </authorList>
    </citation>
    <scope>NUCLEOTIDE SEQUENCE [LARGE SCALE GENOMIC DNA]</scope>
    <source>
        <strain evidence="3">LaAM-08-1</strain>
    </source>
</reference>
<evidence type="ECO:0000313" key="3">
    <source>
        <dbReference type="Proteomes" id="UP000054477"/>
    </source>
</evidence>
<dbReference type="InterPro" id="IPR006073">
    <property type="entry name" value="GTP-bd"/>
</dbReference>
<dbReference type="Pfam" id="PF01926">
    <property type="entry name" value="MMR_HSR1"/>
    <property type="match status" value="1"/>
</dbReference>
<gene>
    <name evidence="2" type="ORF">K443DRAFT_134895</name>
</gene>
<reference evidence="2 3" key="1">
    <citation type="submission" date="2014-04" db="EMBL/GenBank/DDBJ databases">
        <authorList>
            <consortium name="DOE Joint Genome Institute"/>
            <person name="Kuo A."/>
            <person name="Kohler A."/>
            <person name="Nagy L.G."/>
            <person name="Floudas D."/>
            <person name="Copeland A."/>
            <person name="Barry K.W."/>
            <person name="Cichocki N."/>
            <person name="Veneault-Fourrey C."/>
            <person name="LaButti K."/>
            <person name="Lindquist E.A."/>
            <person name="Lipzen A."/>
            <person name="Lundell T."/>
            <person name="Morin E."/>
            <person name="Murat C."/>
            <person name="Sun H."/>
            <person name="Tunlid A."/>
            <person name="Henrissat B."/>
            <person name="Grigoriev I.V."/>
            <person name="Hibbett D.S."/>
            <person name="Martin F."/>
            <person name="Nordberg H.P."/>
            <person name="Cantor M.N."/>
            <person name="Hua S.X."/>
        </authorList>
    </citation>
    <scope>NUCLEOTIDE SEQUENCE [LARGE SCALE GENOMIC DNA]</scope>
    <source>
        <strain evidence="2 3">LaAM-08-1</strain>
    </source>
</reference>
<name>A0A0C9WRG4_9AGAR</name>
<dbReference type="EMBL" id="KN838814">
    <property type="protein sequence ID" value="KIJ93990.1"/>
    <property type="molecule type" value="Genomic_DNA"/>
</dbReference>
<keyword evidence="3" id="KW-1185">Reference proteome</keyword>
<evidence type="ECO:0000313" key="2">
    <source>
        <dbReference type="EMBL" id="KIJ93990.1"/>
    </source>
</evidence>
<dbReference type="InterPro" id="IPR027417">
    <property type="entry name" value="P-loop_NTPase"/>
</dbReference>
<sequence length="549" mass="60774">MPTLGWKPEANDVIIPLMGPTGAGKSTLINFIAGKEVTTVGHDLKSCTAELLPVVIGSLQSESMDGRLVLVDTPGFGDTYVDDADVLRNIGFWLEAMYEGETKLAGIVYLHDISLTRMLGSTLKNLDVFQKLCGEGALKRVVLCTTKWSDIYEEEGERRTEQLKEIYWKEMMERGSTVCKFKDSQESARDVIASIIEEDRIGKMDALQIQEELVTAKKLIPDTEAGRQLRYSLDQLLTSLKQASSKDSSRRKELDAQITAIRDQIRTMRVPATQRILRLLDLRVDKILDKFMHLDATPPSLSAGNKRLVPAVGARLDADVKELIMLVGEAETSDKRLLELSDAKITNFGSDEQATTEVRCWSVKGEDSKPLFVVAAPSFDSHLGDVPAIFEKVRTWLANSCREDMKFGIIFLRSSVHLSPSEPLVEQSELESKTLIATLPSGETGTVELTEPSLAGRALELVKQSGLKSNALFATFASKATDTVKYGFDGSVASFEETSEQALKMFDIALHNPVGLDLLLKELQTISEGATNRRGKGLKSWFRHRRRGT</sequence>